<dbReference type="RefSeq" id="WP_130476289.1">
    <property type="nucleotide sequence ID" value="NZ_SFCC01000007.1"/>
</dbReference>
<dbReference type="Proteomes" id="UP000292003">
    <property type="component" value="Unassembled WGS sequence"/>
</dbReference>
<dbReference type="Pfam" id="PF07103">
    <property type="entry name" value="DUF1365"/>
    <property type="match status" value="1"/>
</dbReference>
<dbReference type="PANTHER" id="PTHR33973">
    <property type="entry name" value="OS07G0153300 PROTEIN"/>
    <property type="match status" value="1"/>
</dbReference>
<dbReference type="InterPro" id="IPR010775">
    <property type="entry name" value="DUF1365"/>
</dbReference>
<evidence type="ECO:0000313" key="2">
    <source>
        <dbReference type="Proteomes" id="UP000292003"/>
    </source>
</evidence>
<evidence type="ECO:0000313" key="1">
    <source>
        <dbReference type="EMBL" id="RZQ63285.1"/>
    </source>
</evidence>
<proteinExistence type="predicted"/>
<gene>
    <name evidence="1" type="ORF">EWH70_16240</name>
</gene>
<dbReference type="PANTHER" id="PTHR33973:SF4">
    <property type="entry name" value="OS07G0153300 PROTEIN"/>
    <property type="match status" value="1"/>
</dbReference>
<accession>A0A4V2ELZ5</accession>
<reference evidence="1 2" key="1">
    <citation type="submission" date="2019-02" db="EMBL/GenBank/DDBJ databases">
        <title>Draft genome sequence of Amycolatopsis sp. 8-3EHSu isolated from roots of Suaeda maritima.</title>
        <authorList>
            <person name="Duangmal K."/>
            <person name="Chantavorakit T."/>
        </authorList>
    </citation>
    <scope>NUCLEOTIDE SEQUENCE [LARGE SCALE GENOMIC DNA]</scope>
    <source>
        <strain evidence="1 2">8-3EHSu</strain>
    </source>
</reference>
<sequence length="241" mass="26658">MVSAVLYEATVAHRRPIDPPLTFTHRLALWCVDLDDPAPLPRWLQPFARFDARDHFRAGEPGTIRHKLDGWLAERGVDLAGGRVLMLASARLLGHVFDPLTVYWCHRPGGEPACVVAEVHNTYRGRHAYLLFPEEGRAGTPKEFSVSPFQADGGGYRMRLPVPDALLSLSVGLRQGGVTTLAATLRGVRRRVTLVRVLRMVLTGPLVPHRVSLLIRRHGVALWLRRAPRPVLAARAGGLHG</sequence>
<dbReference type="EMBL" id="SFCC01000007">
    <property type="protein sequence ID" value="RZQ63285.1"/>
    <property type="molecule type" value="Genomic_DNA"/>
</dbReference>
<comment type="caution">
    <text evidence="1">The sequence shown here is derived from an EMBL/GenBank/DDBJ whole genome shotgun (WGS) entry which is preliminary data.</text>
</comment>
<dbReference type="OrthoDB" id="9778801at2"/>
<keyword evidence="2" id="KW-1185">Reference proteome</keyword>
<organism evidence="1 2">
    <name type="scientific">Amycolatopsis suaedae</name>
    <dbReference type="NCBI Taxonomy" id="2510978"/>
    <lineage>
        <taxon>Bacteria</taxon>
        <taxon>Bacillati</taxon>
        <taxon>Actinomycetota</taxon>
        <taxon>Actinomycetes</taxon>
        <taxon>Pseudonocardiales</taxon>
        <taxon>Pseudonocardiaceae</taxon>
        <taxon>Amycolatopsis</taxon>
    </lineage>
</organism>
<name>A0A4V2ELZ5_9PSEU</name>
<dbReference type="AlphaFoldDB" id="A0A4V2ELZ5"/>
<protein>
    <submittedName>
        <fullName evidence="1">DUF1365 domain-containing protein</fullName>
    </submittedName>
</protein>